<evidence type="ECO:0000256" key="9">
    <source>
        <dbReference type="ARBA" id="ARBA00022840"/>
    </source>
</evidence>
<dbReference type="SUPFAM" id="SSF55874">
    <property type="entry name" value="ATPase domain of HSP90 chaperone/DNA topoisomerase II/histidine kinase"/>
    <property type="match status" value="1"/>
</dbReference>
<comment type="subcellular location">
    <subcellularLocation>
        <location evidence="2">Cell membrane</location>
        <topology evidence="2">Multi-pass membrane protein</topology>
    </subcellularLocation>
</comment>
<dbReference type="PROSITE" id="PS50109">
    <property type="entry name" value="HIS_KIN"/>
    <property type="match status" value="1"/>
</dbReference>
<dbReference type="SUPFAM" id="SSF47384">
    <property type="entry name" value="Homodimeric domain of signal transducing histidine kinase"/>
    <property type="match status" value="1"/>
</dbReference>
<keyword evidence="4" id="KW-0472">Membrane</keyword>
<evidence type="ECO:0000313" key="12">
    <source>
        <dbReference type="EMBL" id="MCB4825239.1"/>
    </source>
</evidence>
<evidence type="ECO:0000256" key="4">
    <source>
        <dbReference type="ARBA" id="ARBA00022475"/>
    </source>
</evidence>
<organism evidence="12 13">
    <name type="scientific">Roseicella aerolata</name>
    <dbReference type="NCBI Taxonomy" id="2883479"/>
    <lineage>
        <taxon>Bacteria</taxon>
        <taxon>Pseudomonadati</taxon>
        <taxon>Pseudomonadota</taxon>
        <taxon>Alphaproteobacteria</taxon>
        <taxon>Acetobacterales</taxon>
        <taxon>Roseomonadaceae</taxon>
        <taxon>Roseicella</taxon>
    </lineage>
</organism>
<dbReference type="PROSITE" id="PS50885">
    <property type="entry name" value="HAMP"/>
    <property type="match status" value="1"/>
</dbReference>
<keyword evidence="5" id="KW-0597">Phosphoprotein</keyword>
<evidence type="ECO:0000256" key="5">
    <source>
        <dbReference type="ARBA" id="ARBA00022553"/>
    </source>
</evidence>
<keyword evidence="13" id="KW-1185">Reference proteome</keyword>
<proteinExistence type="predicted"/>
<comment type="caution">
    <text evidence="12">The sequence shown here is derived from an EMBL/GenBank/DDBJ whole genome shotgun (WGS) entry which is preliminary data.</text>
</comment>
<dbReference type="Proteomes" id="UP001139311">
    <property type="component" value="Unassembled WGS sequence"/>
</dbReference>
<dbReference type="PANTHER" id="PTHR44936">
    <property type="entry name" value="SENSOR PROTEIN CREC"/>
    <property type="match status" value="1"/>
</dbReference>
<evidence type="ECO:0000256" key="1">
    <source>
        <dbReference type="ARBA" id="ARBA00000085"/>
    </source>
</evidence>
<dbReference type="RefSeq" id="WP_226614005.1">
    <property type="nucleotide sequence ID" value="NZ_JAJAQI010000074.1"/>
</dbReference>
<dbReference type="Gene3D" id="1.10.287.130">
    <property type="match status" value="1"/>
</dbReference>
<sequence>MAMTAARRRWLPDTLLVRILAPGVFALVVLLLVSLVVHASLLRQAAERGAAEVAAHRVAGVAEAIAAVARPDRSRIAQALSAPDLALSWGDAPDLPSDRARAAPDLAHVGRLAEVTREIRVAPGLSDAEHGALRDVAVSVQLVDGSWVNARVLAVSLIAADDAAFRVAVGTVAAALLICVALASRVAAAPLARLARAVRHLPPDGDAPLPHVGGPQEVRDVTEALDGALRRVRDLLRQRSLALGALSHDLMSPLARLKLRADELPDLVLRQTVQRDLAEMEGMVGDVLAYLRGADGGGEPAVPVSVTDLVQVVVDEFAETGTDVEERRLDEATVLARPVALKRVLRNLVENAVKYGANPWIEVLTDHPGVEVRVGDHGPGVPPEDLARVFEPFFRGDRARAAGGGSGLGLPTAKAIAEAHGGALELVSAPGGGTIAVLKLPPTSAVTPARLPSKPSA</sequence>
<evidence type="ECO:0000259" key="11">
    <source>
        <dbReference type="PROSITE" id="PS50885"/>
    </source>
</evidence>
<dbReference type="PANTHER" id="PTHR44936:SF10">
    <property type="entry name" value="SENSOR PROTEIN RSTB"/>
    <property type="match status" value="1"/>
</dbReference>
<evidence type="ECO:0000313" key="13">
    <source>
        <dbReference type="Proteomes" id="UP001139311"/>
    </source>
</evidence>
<dbReference type="InterPro" id="IPR004358">
    <property type="entry name" value="Sig_transdc_His_kin-like_C"/>
</dbReference>
<evidence type="ECO:0000256" key="3">
    <source>
        <dbReference type="ARBA" id="ARBA00012438"/>
    </source>
</evidence>
<dbReference type="GO" id="GO:0005886">
    <property type="term" value="C:plasma membrane"/>
    <property type="evidence" value="ECO:0007669"/>
    <property type="project" value="UniProtKB-SubCell"/>
</dbReference>
<feature type="domain" description="HAMP" evidence="11">
    <location>
        <begin position="185"/>
        <end position="237"/>
    </location>
</feature>
<dbReference type="GO" id="GO:0005524">
    <property type="term" value="F:ATP binding"/>
    <property type="evidence" value="ECO:0007669"/>
    <property type="project" value="UniProtKB-KW"/>
</dbReference>
<dbReference type="AlphaFoldDB" id="A0A9X1IJE8"/>
<keyword evidence="7" id="KW-0547">Nucleotide-binding</keyword>
<dbReference type="GO" id="GO:0000155">
    <property type="term" value="F:phosphorelay sensor kinase activity"/>
    <property type="evidence" value="ECO:0007669"/>
    <property type="project" value="InterPro"/>
</dbReference>
<dbReference type="CDD" id="cd00075">
    <property type="entry name" value="HATPase"/>
    <property type="match status" value="1"/>
</dbReference>
<dbReference type="InterPro" id="IPR003660">
    <property type="entry name" value="HAMP_dom"/>
</dbReference>
<dbReference type="InterPro" id="IPR005467">
    <property type="entry name" value="His_kinase_dom"/>
</dbReference>
<name>A0A9X1IJE8_9PROT</name>
<keyword evidence="8 12" id="KW-0418">Kinase</keyword>
<dbReference type="CDD" id="cd00082">
    <property type="entry name" value="HisKA"/>
    <property type="match status" value="1"/>
</dbReference>
<dbReference type="InterPro" id="IPR036890">
    <property type="entry name" value="HATPase_C_sf"/>
</dbReference>
<dbReference type="InterPro" id="IPR050980">
    <property type="entry name" value="2C_sensor_his_kinase"/>
</dbReference>
<evidence type="ECO:0000259" key="10">
    <source>
        <dbReference type="PROSITE" id="PS50109"/>
    </source>
</evidence>
<gene>
    <name evidence="12" type="ORF">LHA35_26320</name>
</gene>
<evidence type="ECO:0000256" key="7">
    <source>
        <dbReference type="ARBA" id="ARBA00022741"/>
    </source>
</evidence>
<evidence type="ECO:0000256" key="6">
    <source>
        <dbReference type="ARBA" id="ARBA00022679"/>
    </source>
</evidence>
<keyword evidence="4" id="KW-1003">Cell membrane</keyword>
<dbReference type="PRINTS" id="PR00344">
    <property type="entry name" value="BCTRLSENSOR"/>
</dbReference>
<dbReference type="EMBL" id="JAJAQI010000074">
    <property type="protein sequence ID" value="MCB4825239.1"/>
    <property type="molecule type" value="Genomic_DNA"/>
</dbReference>
<accession>A0A9X1IJE8</accession>
<feature type="domain" description="Histidine kinase" evidence="10">
    <location>
        <begin position="245"/>
        <end position="444"/>
    </location>
</feature>
<keyword evidence="9" id="KW-0067">ATP-binding</keyword>
<dbReference type="InterPro" id="IPR003594">
    <property type="entry name" value="HATPase_dom"/>
</dbReference>
<dbReference type="Gene3D" id="3.30.565.10">
    <property type="entry name" value="Histidine kinase-like ATPase, C-terminal domain"/>
    <property type="match status" value="1"/>
</dbReference>
<dbReference type="SMART" id="SM00387">
    <property type="entry name" value="HATPase_c"/>
    <property type="match status" value="1"/>
</dbReference>
<dbReference type="EC" id="2.7.13.3" evidence="3"/>
<dbReference type="InterPro" id="IPR036097">
    <property type="entry name" value="HisK_dim/P_sf"/>
</dbReference>
<reference evidence="12" key="1">
    <citation type="submission" date="2021-10" db="EMBL/GenBank/DDBJ databases">
        <title>Roseicella aerolatum sp. nov., isolated from aerosols of e-waste dismantling site.</title>
        <authorList>
            <person name="Qin T."/>
        </authorList>
    </citation>
    <scope>NUCLEOTIDE SEQUENCE</scope>
    <source>
        <strain evidence="12">GB24</strain>
    </source>
</reference>
<dbReference type="InterPro" id="IPR003661">
    <property type="entry name" value="HisK_dim/P_dom"/>
</dbReference>
<evidence type="ECO:0000256" key="2">
    <source>
        <dbReference type="ARBA" id="ARBA00004651"/>
    </source>
</evidence>
<comment type="catalytic activity">
    <reaction evidence="1">
        <text>ATP + protein L-histidine = ADP + protein N-phospho-L-histidine.</text>
        <dbReference type="EC" id="2.7.13.3"/>
    </reaction>
</comment>
<protein>
    <recommendedName>
        <fullName evidence="3">histidine kinase</fullName>
        <ecNumber evidence="3">2.7.13.3</ecNumber>
    </recommendedName>
</protein>
<evidence type="ECO:0000256" key="8">
    <source>
        <dbReference type="ARBA" id="ARBA00022777"/>
    </source>
</evidence>
<dbReference type="Pfam" id="PF02518">
    <property type="entry name" value="HATPase_c"/>
    <property type="match status" value="1"/>
</dbReference>
<keyword evidence="6" id="KW-0808">Transferase</keyword>